<evidence type="ECO:0000313" key="3">
    <source>
        <dbReference type="EMBL" id="MFB8770051.1"/>
    </source>
</evidence>
<dbReference type="Proteomes" id="UP001585053">
    <property type="component" value="Unassembled WGS sequence"/>
</dbReference>
<evidence type="ECO:0000256" key="1">
    <source>
        <dbReference type="SAM" id="MobiDB-lite"/>
    </source>
</evidence>
<feature type="compositionally biased region" description="Basic and acidic residues" evidence="1">
    <location>
        <begin position="1"/>
        <end position="10"/>
    </location>
</feature>
<dbReference type="RefSeq" id="WP_017535066.1">
    <property type="nucleotide sequence ID" value="NZ_BAZE01000007.1"/>
</dbReference>
<keyword evidence="2" id="KW-1133">Transmembrane helix</keyword>
<feature type="transmembrane region" description="Helical" evidence="2">
    <location>
        <begin position="77"/>
        <end position="98"/>
    </location>
</feature>
<reference evidence="3 6" key="2">
    <citation type="submission" date="2024-01" db="EMBL/GenBank/DDBJ databases">
        <title>Genome mining of biosynthetic gene clusters to explore secondary metabolites of Streptomyces sp.</title>
        <authorList>
            <person name="Baig A."/>
            <person name="Ajitkumar Shintre N."/>
            <person name="Kumar H."/>
            <person name="Anbarasu A."/>
            <person name="Ramaiah S."/>
        </authorList>
    </citation>
    <scope>NUCLEOTIDE SEQUENCE [LARGE SCALE GENOMIC DNA]</scope>
    <source>
        <strain evidence="3 6">A01</strain>
    </source>
</reference>
<dbReference type="GeneID" id="91392285"/>
<protein>
    <submittedName>
        <fullName evidence="4">Uncharacterized protein</fullName>
    </submittedName>
</protein>
<feature type="region of interest" description="Disordered" evidence="1">
    <location>
        <begin position="1"/>
        <end position="70"/>
    </location>
</feature>
<feature type="transmembrane region" description="Helical" evidence="2">
    <location>
        <begin position="152"/>
        <end position="175"/>
    </location>
</feature>
<dbReference type="EMBL" id="WWHY01000001">
    <property type="protein sequence ID" value="MYR31315.1"/>
    <property type="molecule type" value="Genomic_DNA"/>
</dbReference>
<sequence length="189" mass="19559">MSTTPEDHPGPENTTSAPEGGGKPTFEPAGTEAPPRDEAPVEPETDPNGEDTDPGEDAEEALPTEPRPGGVLSAETFTIAGLILLGVTVMSGQLIEILTSMILVDGQPIEGGQIRQIRIQLMTGGSMALIAVILGGLALSLTDAGSRHWARWGSAATILVGLMFVVVAAVAVYMIPEAAPQMMPPPMPN</sequence>
<keyword evidence="6" id="KW-1185">Reference proteome</keyword>
<name>A0A7K2INF1_9ACTN</name>
<feature type="compositionally biased region" description="Acidic residues" evidence="1">
    <location>
        <begin position="40"/>
        <end position="62"/>
    </location>
</feature>
<accession>A0A7K2INF1</accession>
<keyword evidence="2" id="KW-0812">Transmembrane</keyword>
<feature type="transmembrane region" description="Helical" evidence="2">
    <location>
        <begin position="119"/>
        <end position="140"/>
    </location>
</feature>
<comment type="caution">
    <text evidence="4">The sequence shown here is derived from an EMBL/GenBank/DDBJ whole genome shotgun (WGS) entry which is preliminary data.</text>
</comment>
<evidence type="ECO:0000256" key="2">
    <source>
        <dbReference type="SAM" id="Phobius"/>
    </source>
</evidence>
<evidence type="ECO:0000313" key="4">
    <source>
        <dbReference type="EMBL" id="MYR31315.1"/>
    </source>
</evidence>
<evidence type="ECO:0000313" key="6">
    <source>
        <dbReference type="Proteomes" id="UP001585053"/>
    </source>
</evidence>
<dbReference type="EMBL" id="JAYMRS010000008">
    <property type="protein sequence ID" value="MFB8770051.1"/>
    <property type="molecule type" value="Genomic_DNA"/>
</dbReference>
<reference evidence="4 5" key="1">
    <citation type="journal article" date="2019" name="Nat. Commun.">
        <title>The antimicrobial potential of Streptomyces from insect microbiomes.</title>
        <authorList>
            <person name="Chevrette M.G."/>
            <person name="Carlson C.M."/>
            <person name="Ortega H.E."/>
            <person name="Thomas C."/>
            <person name="Ananiev G.E."/>
            <person name="Barns K.J."/>
            <person name="Book A.J."/>
            <person name="Cagnazzo J."/>
            <person name="Carlos C."/>
            <person name="Flanigan W."/>
            <person name="Grubbs K.J."/>
            <person name="Horn H.A."/>
            <person name="Hoffmann F.M."/>
            <person name="Klassen J.L."/>
            <person name="Knack J.J."/>
            <person name="Lewin G.R."/>
            <person name="McDonald B.R."/>
            <person name="Muller L."/>
            <person name="Melo W.G.P."/>
            <person name="Pinto-Tomas A.A."/>
            <person name="Schmitz A."/>
            <person name="Wendt-Pienkowski E."/>
            <person name="Wildman S."/>
            <person name="Zhao M."/>
            <person name="Zhang F."/>
            <person name="Bugni T.S."/>
            <person name="Andes D.R."/>
            <person name="Pupo M.T."/>
            <person name="Currie C.R."/>
        </authorList>
    </citation>
    <scope>NUCLEOTIDE SEQUENCE [LARGE SCALE GENOMIC DNA]</scope>
    <source>
        <strain evidence="4 5">SID5840</strain>
    </source>
</reference>
<proteinExistence type="predicted"/>
<dbReference type="AlphaFoldDB" id="A0A7K2INF1"/>
<organism evidence="4 5">
    <name type="scientific">Nocardiopsis alba</name>
    <dbReference type="NCBI Taxonomy" id="53437"/>
    <lineage>
        <taxon>Bacteria</taxon>
        <taxon>Bacillati</taxon>
        <taxon>Actinomycetota</taxon>
        <taxon>Actinomycetes</taxon>
        <taxon>Streptosporangiales</taxon>
        <taxon>Nocardiopsidaceae</taxon>
        <taxon>Nocardiopsis</taxon>
    </lineage>
</organism>
<dbReference type="Proteomes" id="UP000467124">
    <property type="component" value="Unassembled WGS sequence"/>
</dbReference>
<keyword evidence="2" id="KW-0472">Membrane</keyword>
<evidence type="ECO:0000313" key="5">
    <source>
        <dbReference type="Proteomes" id="UP000467124"/>
    </source>
</evidence>
<gene>
    <name evidence="4" type="ORF">GTW20_03265</name>
    <name evidence="3" type="ORF">VSQ78_20300</name>
</gene>